<dbReference type="EMBL" id="QKVO01000002">
    <property type="protein sequence ID" value="RAO95181.1"/>
    <property type="molecule type" value="Genomic_DNA"/>
</dbReference>
<evidence type="ECO:0000256" key="4">
    <source>
        <dbReference type="ARBA" id="ARBA00023002"/>
    </source>
</evidence>
<evidence type="ECO:0000256" key="5">
    <source>
        <dbReference type="ARBA" id="ARBA00023004"/>
    </source>
</evidence>
<accession>A0A328PUT7</accession>
<dbReference type="Pfam" id="PF00268">
    <property type="entry name" value="Ribonuc_red_sm"/>
    <property type="match status" value="1"/>
</dbReference>
<dbReference type="GO" id="GO:0046872">
    <property type="term" value="F:metal ion binding"/>
    <property type="evidence" value="ECO:0007669"/>
    <property type="project" value="UniProtKB-KW"/>
</dbReference>
<dbReference type="PIRSF" id="PIRSF000355">
    <property type="entry name" value="NrdB"/>
    <property type="match status" value="1"/>
</dbReference>
<comment type="caution">
    <text evidence="12">The sequence shown here is derived from an EMBL/GenBank/DDBJ whole genome shotgun (WGS) entry which is preliminary data.</text>
</comment>
<dbReference type="AlphaFoldDB" id="A0A328PUT7"/>
<dbReference type="UniPathway" id="UPA00326"/>
<evidence type="ECO:0000256" key="3">
    <source>
        <dbReference type="ARBA" id="ARBA00022723"/>
    </source>
</evidence>
<reference evidence="13" key="1">
    <citation type="submission" date="2018-06" db="EMBL/GenBank/DDBJ databases">
        <authorList>
            <person name="Martinez Ocampo F."/>
            <person name="Quiroz Castaneda R.E."/>
            <person name="Rojas Lopez X."/>
        </authorList>
    </citation>
    <scope>NUCLEOTIDE SEQUENCE [LARGE SCALE GENOMIC DNA]</scope>
    <source>
        <strain evidence="13">INIFAP02</strain>
    </source>
</reference>
<feature type="binding site" evidence="10">
    <location>
        <position position="208"/>
    </location>
    <ligand>
        <name>Fe cation</name>
        <dbReference type="ChEBI" id="CHEBI:24875"/>
        <label>2</label>
    </ligand>
</feature>
<dbReference type="GO" id="GO:0005971">
    <property type="term" value="C:ribonucleoside-diphosphate reductase complex"/>
    <property type="evidence" value="ECO:0007669"/>
    <property type="project" value="InterPro"/>
</dbReference>
<keyword evidence="11" id="KW-1133">Transmembrane helix</keyword>
<keyword evidence="3 8" id="KW-0479">Metal-binding</keyword>
<feature type="binding site" evidence="10">
    <location>
        <position position="107"/>
    </location>
    <ligand>
        <name>Fe cation</name>
        <dbReference type="ChEBI" id="CHEBI:24875"/>
        <label>1</label>
    </ligand>
</feature>
<comment type="function">
    <text evidence="8">Provides the precursors necessary for DNA synthesis. Catalyzes the biosynthesis of deoxyribonucleotides from the corresponding ribonucleotides.</text>
</comment>
<keyword evidence="11" id="KW-0812">Transmembrane</keyword>
<evidence type="ECO:0000313" key="13">
    <source>
        <dbReference type="Proteomes" id="UP000249762"/>
    </source>
</evidence>
<feature type="binding site" evidence="10">
    <location>
        <position position="76"/>
    </location>
    <ligand>
        <name>Fe cation</name>
        <dbReference type="ChEBI" id="CHEBI:24875"/>
        <label>1</label>
    </ligand>
</feature>
<dbReference type="GO" id="GO:0004748">
    <property type="term" value="F:ribonucleoside-diphosphate reductase activity, thioredoxin disulfide as acceptor"/>
    <property type="evidence" value="ECO:0007669"/>
    <property type="project" value="UniProtKB-EC"/>
</dbReference>
<feature type="binding site" evidence="10">
    <location>
        <position position="107"/>
    </location>
    <ligand>
        <name>Fe cation</name>
        <dbReference type="ChEBI" id="CHEBI:24875"/>
        <label>2</label>
    </ligand>
</feature>
<dbReference type="InterPro" id="IPR026494">
    <property type="entry name" value="RNR_NrdF-like"/>
</dbReference>
<dbReference type="CDD" id="cd01049">
    <property type="entry name" value="RNRR2"/>
    <property type="match status" value="1"/>
</dbReference>
<evidence type="ECO:0000256" key="2">
    <source>
        <dbReference type="ARBA" id="ARBA00011209"/>
    </source>
</evidence>
<evidence type="ECO:0000256" key="9">
    <source>
        <dbReference type="PIRSR" id="PIRSR000355-1"/>
    </source>
</evidence>
<dbReference type="InterPro" id="IPR033909">
    <property type="entry name" value="RNR_small"/>
</dbReference>
<comment type="subunit">
    <text evidence="2">Tetramer of two alpha and two beta subunits.</text>
</comment>
<dbReference type="RefSeq" id="WP_112665110.1">
    <property type="nucleotide sequence ID" value="NZ_QKVO01000002.1"/>
</dbReference>
<dbReference type="SUPFAM" id="SSF47240">
    <property type="entry name" value="Ferritin-like"/>
    <property type="match status" value="1"/>
</dbReference>
<protein>
    <recommendedName>
        <fullName evidence="8">Ribonucleoside-diphosphate reductase subunit beta</fullName>
        <ecNumber evidence="8">1.17.4.1</ecNumber>
    </recommendedName>
</protein>
<dbReference type="GO" id="GO:0009263">
    <property type="term" value="P:deoxyribonucleotide biosynthetic process"/>
    <property type="evidence" value="ECO:0007669"/>
    <property type="project" value="UniProtKB-KW"/>
</dbReference>
<evidence type="ECO:0000256" key="11">
    <source>
        <dbReference type="SAM" id="Phobius"/>
    </source>
</evidence>
<evidence type="ECO:0000256" key="6">
    <source>
        <dbReference type="ARBA" id="ARBA00023116"/>
    </source>
</evidence>
<keyword evidence="5 8" id="KW-0408">Iron</keyword>
<evidence type="ECO:0000256" key="8">
    <source>
        <dbReference type="PIRNR" id="PIRNR000355"/>
    </source>
</evidence>
<feature type="transmembrane region" description="Helical" evidence="11">
    <location>
        <begin position="160"/>
        <end position="184"/>
    </location>
</feature>
<keyword evidence="13" id="KW-1185">Reference proteome</keyword>
<dbReference type="PANTHER" id="PTHR23409:SF18">
    <property type="entry name" value="RIBONUCLEOSIDE-DIPHOSPHATE REDUCTASE SUBUNIT M2"/>
    <property type="match status" value="1"/>
</dbReference>
<keyword evidence="4 8" id="KW-0560">Oxidoreductase</keyword>
<evidence type="ECO:0000256" key="1">
    <source>
        <dbReference type="ARBA" id="ARBA00009303"/>
    </source>
</evidence>
<dbReference type="NCBIfam" id="NF007183">
    <property type="entry name" value="PRK09614.1-2"/>
    <property type="match status" value="1"/>
</dbReference>
<dbReference type="InterPro" id="IPR009078">
    <property type="entry name" value="Ferritin-like_SF"/>
</dbReference>
<evidence type="ECO:0000256" key="10">
    <source>
        <dbReference type="PIRSR" id="PIRSR000355-2"/>
    </source>
</evidence>
<dbReference type="InterPro" id="IPR000358">
    <property type="entry name" value="RNR_small_fam"/>
</dbReference>
<keyword evidence="6 8" id="KW-0215">Deoxyribonucleotide synthesis</keyword>
<dbReference type="NCBIfam" id="TIGR04171">
    <property type="entry name" value="RNR_1b_NrdF"/>
    <property type="match status" value="1"/>
</dbReference>
<dbReference type="PANTHER" id="PTHR23409">
    <property type="entry name" value="RIBONUCLEOSIDE-DIPHOSPHATE REDUCTASE SMALL CHAIN"/>
    <property type="match status" value="1"/>
</dbReference>
<dbReference type="OrthoDB" id="9766544at2"/>
<dbReference type="EC" id="1.17.4.1" evidence="8"/>
<organism evidence="12 13">
    <name type="scientific">Mycoplasma wenyonii</name>
    <dbReference type="NCBI Taxonomy" id="65123"/>
    <lineage>
        <taxon>Bacteria</taxon>
        <taxon>Bacillati</taxon>
        <taxon>Mycoplasmatota</taxon>
        <taxon>Mollicutes</taxon>
        <taxon>Mycoplasmataceae</taxon>
        <taxon>Mycoplasma</taxon>
    </lineage>
</organism>
<dbReference type="InterPro" id="IPR012348">
    <property type="entry name" value="RNR-like"/>
</dbReference>
<evidence type="ECO:0000256" key="7">
    <source>
        <dbReference type="ARBA" id="ARBA00047754"/>
    </source>
</evidence>
<name>A0A328PUT7_9MOLU</name>
<comment type="catalytic activity">
    <reaction evidence="7 8">
        <text>a 2'-deoxyribonucleoside 5'-diphosphate + [thioredoxin]-disulfide + H2O = a ribonucleoside 5'-diphosphate + [thioredoxin]-dithiol</text>
        <dbReference type="Rhea" id="RHEA:23252"/>
        <dbReference type="Rhea" id="RHEA-COMP:10698"/>
        <dbReference type="Rhea" id="RHEA-COMP:10700"/>
        <dbReference type="ChEBI" id="CHEBI:15377"/>
        <dbReference type="ChEBI" id="CHEBI:29950"/>
        <dbReference type="ChEBI" id="CHEBI:50058"/>
        <dbReference type="ChEBI" id="CHEBI:57930"/>
        <dbReference type="ChEBI" id="CHEBI:73316"/>
        <dbReference type="EC" id="1.17.4.1"/>
    </reaction>
</comment>
<gene>
    <name evidence="12" type="primary">nrdF</name>
    <name evidence="12" type="ORF">DNK47_00955</name>
</gene>
<feature type="active site" evidence="9">
    <location>
        <position position="114"/>
    </location>
</feature>
<keyword evidence="11" id="KW-0472">Membrane</keyword>
<comment type="similarity">
    <text evidence="1 8">Belongs to the ribonucleoside diphosphate reductase small chain family.</text>
</comment>
<evidence type="ECO:0000313" key="12">
    <source>
        <dbReference type="EMBL" id="RAO95181.1"/>
    </source>
</evidence>
<dbReference type="Proteomes" id="UP000249762">
    <property type="component" value="Unassembled WGS sequence"/>
</dbReference>
<comment type="cofactor">
    <cofactor evidence="8 10">
        <name>Fe cation</name>
        <dbReference type="ChEBI" id="CHEBI:24875"/>
    </cofactor>
    <text evidence="8 10">Binds 2 iron ions per subunit.</text>
</comment>
<proteinExistence type="inferred from homology"/>
<feature type="binding site" evidence="10">
    <location>
        <position position="171"/>
    </location>
    <ligand>
        <name>Fe cation</name>
        <dbReference type="ChEBI" id="CHEBI:24875"/>
        <label>2</label>
    </ligand>
</feature>
<dbReference type="Gene3D" id="1.10.620.20">
    <property type="entry name" value="Ribonucleotide Reductase, subunit A"/>
    <property type="match status" value="1"/>
</dbReference>
<sequence>MDRICKNLSSIDCWEGVNWNEISCKFNKEFWDQNVRQFWVDEEIPLSGDKLIWQSKLSKDEKDVYIKVLGSLTLLDTHQGAIGMNRICLAVPDLPTKAVLQFMGMMEQMHAKSYSSIFCTLLSTEEINELFDWVKKEPTLQKKIKIVVEYYESIKDAKSLYMAMVASVFLESFLFYSGFFYMLYLSSQGLMINSGEIINLIIRDEAIHGLYVGNLASKLFETFDLSEQESLKEEVYKLLDVLMENEIKYTQKIYKALNLVDEVLKFLEYNANKALQNLNLDDKYEVTEKDINPMIFNGLNTSTKNHDFFSTKGNGYIKTTQVEMIQDEDFIF</sequence>
<feature type="binding site" evidence="10">
    <location>
        <position position="110"/>
    </location>
    <ligand>
        <name>Fe cation</name>
        <dbReference type="ChEBI" id="CHEBI:24875"/>
        <label>1</label>
    </ligand>
</feature>
<feature type="binding site" evidence="10">
    <location>
        <position position="205"/>
    </location>
    <ligand>
        <name>Fe cation</name>
        <dbReference type="ChEBI" id="CHEBI:24875"/>
        <label>2</label>
    </ligand>
</feature>